<evidence type="ECO:0000313" key="4">
    <source>
        <dbReference type="EMBL" id="KAK8738206.1"/>
    </source>
</evidence>
<dbReference type="SUPFAM" id="SSF57501">
    <property type="entry name" value="Cystine-knot cytokines"/>
    <property type="match status" value="1"/>
</dbReference>
<protein>
    <recommendedName>
        <fullName evidence="3">Platelet-derived growth factor (PDGF) family profile domain-containing protein</fullName>
    </recommendedName>
</protein>
<feature type="region of interest" description="Disordered" evidence="1">
    <location>
        <begin position="67"/>
        <end position="95"/>
    </location>
</feature>
<organism evidence="4 5">
    <name type="scientific">Cherax quadricarinatus</name>
    <name type="common">Australian red claw crayfish</name>
    <dbReference type="NCBI Taxonomy" id="27406"/>
    <lineage>
        <taxon>Eukaryota</taxon>
        <taxon>Metazoa</taxon>
        <taxon>Ecdysozoa</taxon>
        <taxon>Arthropoda</taxon>
        <taxon>Crustacea</taxon>
        <taxon>Multicrustacea</taxon>
        <taxon>Malacostraca</taxon>
        <taxon>Eumalacostraca</taxon>
        <taxon>Eucarida</taxon>
        <taxon>Decapoda</taxon>
        <taxon>Pleocyemata</taxon>
        <taxon>Astacidea</taxon>
        <taxon>Parastacoidea</taxon>
        <taxon>Parastacidae</taxon>
        <taxon>Cherax</taxon>
    </lineage>
</organism>
<reference evidence="4 5" key="1">
    <citation type="journal article" date="2024" name="BMC Genomics">
        <title>Genome assembly of redclaw crayfish (Cherax quadricarinatus) provides insights into its immune adaptation and hypoxia tolerance.</title>
        <authorList>
            <person name="Liu Z."/>
            <person name="Zheng J."/>
            <person name="Li H."/>
            <person name="Fang K."/>
            <person name="Wang S."/>
            <person name="He J."/>
            <person name="Zhou D."/>
            <person name="Weng S."/>
            <person name="Chi M."/>
            <person name="Gu Z."/>
            <person name="He J."/>
            <person name="Li F."/>
            <person name="Wang M."/>
        </authorList>
    </citation>
    <scope>NUCLEOTIDE SEQUENCE [LARGE SCALE GENOMIC DNA]</scope>
    <source>
        <strain evidence="4">ZL_2023a</strain>
    </source>
</reference>
<dbReference type="Pfam" id="PF00341">
    <property type="entry name" value="PDGF"/>
    <property type="match status" value="1"/>
</dbReference>
<dbReference type="PANTHER" id="PTHR21719:SF1">
    <property type="entry name" value="FI06402P-RELATED"/>
    <property type="match status" value="1"/>
</dbReference>
<evidence type="ECO:0000256" key="1">
    <source>
        <dbReference type="SAM" id="MobiDB-lite"/>
    </source>
</evidence>
<accession>A0AAW0X1I9</accession>
<comment type="caution">
    <text evidence="4">The sequence shown here is derived from an EMBL/GenBank/DDBJ whole genome shotgun (WGS) entry which is preliminary data.</text>
</comment>
<dbReference type="InterPro" id="IPR029034">
    <property type="entry name" value="Cystine-knot_cytokine"/>
</dbReference>
<evidence type="ECO:0000259" key="3">
    <source>
        <dbReference type="PROSITE" id="PS50278"/>
    </source>
</evidence>
<dbReference type="GO" id="GO:0035099">
    <property type="term" value="P:hemocyte migration"/>
    <property type="evidence" value="ECO:0007669"/>
    <property type="project" value="TreeGrafter"/>
</dbReference>
<sequence>MMPSVVVWACLATTVVTAVLGASRHHHSGQLTTRSGLDDLLDRLDSSIQKKNKRLQRGLPTTFQYRTDRGAEEEEDENTPIMSQHGSFEEQSTHTEDINDFVNTAPWTRRQHEPRPKLAKGDLHIFKLASQYARWVTTNGKCQTPLRRCVEVTSQDQQSATLRYWPRCALLHRCGEDAGCCNSADMTCATADSEK</sequence>
<dbReference type="PANTHER" id="PTHR21719">
    <property type="entry name" value="FI06402P-RELATED"/>
    <property type="match status" value="1"/>
</dbReference>
<evidence type="ECO:0000313" key="5">
    <source>
        <dbReference type="Proteomes" id="UP001445076"/>
    </source>
</evidence>
<feature type="domain" description="Platelet-derived growth factor (PDGF) family profile" evidence="3">
    <location>
        <begin position="145"/>
        <end position="195"/>
    </location>
</feature>
<keyword evidence="5" id="KW-1185">Reference proteome</keyword>
<feature type="chain" id="PRO_5043486159" description="Platelet-derived growth factor (PDGF) family profile domain-containing protein" evidence="2">
    <location>
        <begin position="19"/>
        <end position="195"/>
    </location>
</feature>
<dbReference type="Proteomes" id="UP001445076">
    <property type="component" value="Unassembled WGS sequence"/>
</dbReference>
<dbReference type="Gene3D" id="2.10.90.10">
    <property type="entry name" value="Cystine-knot cytokines"/>
    <property type="match status" value="1"/>
</dbReference>
<name>A0AAW0X1I9_CHEQU</name>
<feature type="signal peptide" evidence="2">
    <location>
        <begin position="1"/>
        <end position="18"/>
    </location>
</feature>
<evidence type="ECO:0000256" key="2">
    <source>
        <dbReference type="SAM" id="SignalP"/>
    </source>
</evidence>
<feature type="non-terminal residue" evidence="4">
    <location>
        <position position="195"/>
    </location>
</feature>
<dbReference type="InterPro" id="IPR000072">
    <property type="entry name" value="PDGF/VEGF_dom"/>
</dbReference>
<dbReference type="AlphaFoldDB" id="A0AAW0X1I9"/>
<dbReference type="EMBL" id="JARKIK010000040">
    <property type="protein sequence ID" value="KAK8738206.1"/>
    <property type="molecule type" value="Genomic_DNA"/>
</dbReference>
<dbReference type="GO" id="GO:0008083">
    <property type="term" value="F:growth factor activity"/>
    <property type="evidence" value="ECO:0007669"/>
    <property type="project" value="InterPro"/>
</dbReference>
<dbReference type="GO" id="GO:0016020">
    <property type="term" value="C:membrane"/>
    <property type="evidence" value="ECO:0007669"/>
    <property type="project" value="InterPro"/>
</dbReference>
<proteinExistence type="predicted"/>
<dbReference type="PROSITE" id="PS50278">
    <property type="entry name" value="PDGF_2"/>
    <property type="match status" value="1"/>
</dbReference>
<gene>
    <name evidence="4" type="ORF">OTU49_004103</name>
</gene>
<keyword evidence="2" id="KW-0732">Signal</keyword>